<feature type="region of interest" description="Disordered" evidence="1">
    <location>
        <begin position="97"/>
        <end position="260"/>
    </location>
</feature>
<dbReference type="Proteomes" id="UP000027120">
    <property type="component" value="Unassembled WGS sequence"/>
</dbReference>
<feature type="compositionally biased region" description="Low complexity" evidence="1">
    <location>
        <begin position="221"/>
        <end position="238"/>
    </location>
</feature>
<organism evidence="2 3">
    <name type="scientific">Citrus sinensis</name>
    <name type="common">Sweet orange</name>
    <name type="synonym">Citrus aurantium var. sinensis</name>
    <dbReference type="NCBI Taxonomy" id="2711"/>
    <lineage>
        <taxon>Eukaryota</taxon>
        <taxon>Viridiplantae</taxon>
        <taxon>Streptophyta</taxon>
        <taxon>Embryophyta</taxon>
        <taxon>Tracheophyta</taxon>
        <taxon>Spermatophyta</taxon>
        <taxon>Magnoliopsida</taxon>
        <taxon>eudicotyledons</taxon>
        <taxon>Gunneridae</taxon>
        <taxon>Pentapetalae</taxon>
        <taxon>rosids</taxon>
        <taxon>malvids</taxon>
        <taxon>Sapindales</taxon>
        <taxon>Rutaceae</taxon>
        <taxon>Aurantioideae</taxon>
        <taxon>Citrus</taxon>
    </lineage>
</organism>
<accession>A0A067FWE7</accession>
<evidence type="ECO:0000313" key="2">
    <source>
        <dbReference type="EMBL" id="KDO67541.1"/>
    </source>
</evidence>
<evidence type="ECO:0000256" key="1">
    <source>
        <dbReference type="SAM" id="MobiDB-lite"/>
    </source>
</evidence>
<dbReference type="EMBL" id="KK784896">
    <property type="protein sequence ID" value="KDO67542.1"/>
    <property type="molecule type" value="Genomic_DNA"/>
</dbReference>
<feature type="compositionally biased region" description="Polar residues" evidence="1">
    <location>
        <begin position="168"/>
        <end position="177"/>
    </location>
</feature>
<dbReference type="STRING" id="2711.A0A067FWE7"/>
<feature type="region of interest" description="Disordered" evidence="1">
    <location>
        <begin position="62"/>
        <end position="84"/>
    </location>
</feature>
<keyword evidence="3" id="KW-1185">Reference proteome</keyword>
<name>A0A067FWE7_CITSI</name>
<reference evidence="2 3" key="1">
    <citation type="submission" date="2014-04" db="EMBL/GenBank/DDBJ databases">
        <authorList>
            <consortium name="International Citrus Genome Consortium"/>
            <person name="Gmitter F."/>
            <person name="Chen C."/>
            <person name="Farmerie W."/>
            <person name="Harkins T."/>
            <person name="Desany B."/>
            <person name="Mohiuddin M."/>
            <person name="Kodira C."/>
            <person name="Borodovsky M."/>
            <person name="Lomsadze A."/>
            <person name="Burns P."/>
            <person name="Jenkins J."/>
            <person name="Prochnik S."/>
            <person name="Shu S."/>
            <person name="Chapman J."/>
            <person name="Pitluck S."/>
            <person name="Schmutz J."/>
            <person name="Rokhsar D."/>
        </authorList>
    </citation>
    <scope>NUCLEOTIDE SEQUENCE</scope>
</reference>
<sequence length="260" mass="27087">DVRSKAFQAVDQFLQIVKQYHEKTNTGDATGASSVGISSMPGNASLLGWAMSSLTLKGKPSEQAPVASANSITPLTSTTSSTSSVMENAINAPLRHVSSGTDFADQPAGPAPPSPTSTDGWGEIENGLHEDHDSDKDGWDDIEPLEEPKPSPVLANIQAAQKRPVSQPRPTATSLRPKSTGKVPKEEDDDLWGSIAAPAPRTSSKPLNVKPAAALDDDDPWAAIAAPPPTTKAKPLAAGRGRGAKPVAPKLGAQRINRTS</sequence>
<protein>
    <submittedName>
        <fullName evidence="2">Uncharacterized protein</fullName>
    </submittedName>
</protein>
<feature type="compositionally biased region" description="Basic and acidic residues" evidence="1">
    <location>
        <begin position="126"/>
        <end position="139"/>
    </location>
</feature>
<dbReference type="EMBL" id="KK784896">
    <property type="protein sequence ID" value="KDO67541.1"/>
    <property type="molecule type" value="Genomic_DNA"/>
</dbReference>
<feature type="non-terminal residue" evidence="2">
    <location>
        <position position="1"/>
    </location>
</feature>
<evidence type="ECO:0000313" key="3">
    <source>
        <dbReference type="Proteomes" id="UP000027120"/>
    </source>
</evidence>
<proteinExistence type="predicted"/>
<gene>
    <name evidence="2" type="ORF">CISIN_1g0040252mg</name>
</gene>
<dbReference type="AlphaFoldDB" id="A0A067FWE7"/>